<dbReference type="InterPro" id="IPR012910">
    <property type="entry name" value="Plug_dom"/>
</dbReference>
<proteinExistence type="predicted"/>
<dbReference type="Gene3D" id="2.170.130.10">
    <property type="entry name" value="TonB-dependent receptor, plug domain"/>
    <property type="match status" value="1"/>
</dbReference>
<comment type="subcellular location">
    <subcellularLocation>
        <location evidence="1">Cell outer membrane</location>
    </subcellularLocation>
</comment>
<feature type="domain" description="TonB-dependent receptor plug" evidence="5">
    <location>
        <begin position="235"/>
        <end position="310"/>
    </location>
</feature>
<dbReference type="InterPro" id="IPR037066">
    <property type="entry name" value="Plug_dom_sf"/>
</dbReference>
<dbReference type="SUPFAM" id="SSF49464">
    <property type="entry name" value="Carboxypeptidase regulatory domain-like"/>
    <property type="match status" value="1"/>
</dbReference>
<feature type="chain" id="PRO_5017793927" description="TonB-dependent receptor plug domain-containing protein" evidence="4">
    <location>
        <begin position="24"/>
        <end position="875"/>
    </location>
</feature>
<dbReference type="EMBL" id="CP032157">
    <property type="protein sequence ID" value="AXY75508.1"/>
    <property type="molecule type" value="Genomic_DNA"/>
</dbReference>
<dbReference type="RefSeq" id="WP_119051389.1">
    <property type="nucleotide sequence ID" value="NZ_CP032157.1"/>
</dbReference>
<dbReference type="Pfam" id="PF13715">
    <property type="entry name" value="CarbopepD_reg_2"/>
    <property type="match status" value="1"/>
</dbReference>
<dbReference type="Proteomes" id="UP000263900">
    <property type="component" value="Chromosome"/>
</dbReference>
<dbReference type="Gene3D" id="2.40.170.20">
    <property type="entry name" value="TonB-dependent receptor, beta-barrel domain"/>
    <property type="match status" value="1"/>
</dbReference>
<sequence>MKRIIPILLLVSCALLIINRSHAQDISKETISIDLKNVTLKEALNTIEKLTRFKFTYKSAVIAGIRNIRYQQQHVPVKKVLDDLLLQNGLQYEQVQTYIIIKKPGGTGAQTATVYGFVTVVQSGEALIGSTVSLTGPKTYTTLTNAYGFYSLTVPVGEYVLNSSHVGFTEHIENLVIGENQRHPIALPVKEADTMQAVIVSSAGKKSMVQNVITGNHRLSTLEIKRIAMGGSEPDVLKSLQFLPGIQSAAEGTTNLSVRGGSYDQNLILLDEAPVYNPTHSLGFFSAFNTDALKDVAIYKGVFPAQYGGRLSSVIDIRMKEGNNKQHALTGGIGLIASRLTWEGPIKKERSSFMISGRYSNTGALLNTAYRLKVIDAGTSRNKVSFYDLNAKFNTALGRRDHLYLSAYTGYDNFYLLPLDMETRTNWGNTTVTARWNHVFNTRLFANTSLLYSQYKYTHIMLDSARDFSWRASLKEVTLKTDFDWSTNKNSLLKFGAGISTQDVLPGKTISVTDHKPDQRISLNNRRSAQVFVYLNHEQKINKRISVSYGIRATGFAALGDALVYQYNADTSLVTDSTYYGKGKIITSYFGAEPKATARVLLSATASLKLAYGRNYQFQHLLTNSSVGLPTDLWMPSNTHFKPQYSDHYSAGVFKTFAGEAWETSMEVYYRQSHNVIDYRDNADLFLNDKIETQVLTGQAKGYGVELLVKKNKGVSRGWISYTWSKATRQIDGVNNGDWYPASYDRRHNLSIVYNQTLSKRLSLSANWVFRSGNRATVPLGTYAFNGIRSLYYSTRNGYSLPAHHRLDLSASWQSRIKAIKQFEGEWVISVYNVYNRRNIVALFARQDPANYSYVKTYQVNFGGIIPSIAYNFKF</sequence>
<dbReference type="Pfam" id="PF07715">
    <property type="entry name" value="Plug"/>
    <property type="match status" value="1"/>
</dbReference>
<evidence type="ECO:0000256" key="4">
    <source>
        <dbReference type="SAM" id="SignalP"/>
    </source>
</evidence>
<reference evidence="6 7" key="1">
    <citation type="submission" date="2018-09" db="EMBL/GenBank/DDBJ databases">
        <title>Genome sequencing of strain 6GH32-13.</title>
        <authorList>
            <person name="Weon H.-Y."/>
            <person name="Heo J."/>
            <person name="Kwon S.-W."/>
        </authorList>
    </citation>
    <scope>NUCLEOTIDE SEQUENCE [LARGE SCALE GENOMIC DNA]</scope>
    <source>
        <strain evidence="6 7">5GH32-13</strain>
    </source>
</reference>
<keyword evidence="7" id="KW-1185">Reference proteome</keyword>
<feature type="signal peptide" evidence="4">
    <location>
        <begin position="1"/>
        <end position="23"/>
    </location>
</feature>
<dbReference type="AlphaFoldDB" id="A0A3B7MMZ4"/>
<dbReference type="Gene3D" id="3.55.50.30">
    <property type="match status" value="1"/>
</dbReference>
<keyword evidence="3" id="KW-0998">Cell outer membrane</keyword>
<accession>A0A3B7MMZ4</accession>
<evidence type="ECO:0000256" key="3">
    <source>
        <dbReference type="ARBA" id="ARBA00023237"/>
    </source>
</evidence>
<keyword evidence="4" id="KW-0732">Signal</keyword>
<keyword evidence="2" id="KW-0472">Membrane</keyword>
<evidence type="ECO:0000256" key="1">
    <source>
        <dbReference type="ARBA" id="ARBA00004442"/>
    </source>
</evidence>
<dbReference type="Gene3D" id="2.60.40.1120">
    <property type="entry name" value="Carboxypeptidase-like, regulatory domain"/>
    <property type="match status" value="1"/>
</dbReference>
<dbReference type="InterPro" id="IPR036942">
    <property type="entry name" value="Beta-barrel_TonB_sf"/>
</dbReference>
<dbReference type="InterPro" id="IPR008969">
    <property type="entry name" value="CarboxyPept-like_regulatory"/>
</dbReference>
<dbReference type="KEGG" id="pseg:D3H65_16655"/>
<dbReference type="OrthoDB" id="9803050at2"/>
<organism evidence="6 7">
    <name type="scientific">Paraflavitalea soli</name>
    <dbReference type="NCBI Taxonomy" id="2315862"/>
    <lineage>
        <taxon>Bacteria</taxon>
        <taxon>Pseudomonadati</taxon>
        <taxon>Bacteroidota</taxon>
        <taxon>Chitinophagia</taxon>
        <taxon>Chitinophagales</taxon>
        <taxon>Chitinophagaceae</taxon>
        <taxon>Paraflavitalea</taxon>
    </lineage>
</organism>
<dbReference type="GO" id="GO:0009279">
    <property type="term" value="C:cell outer membrane"/>
    <property type="evidence" value="ECO:0007669"/>
    <property type="project" value="UniProtKB-SubCell"/>
</dbReference>
<gene>
    <name evidence="6" type="ORF">D3H65_16655</name>
</gene>
<protein>
    <recommendedName>
        <fullName evidence="5">TonB-dependent receptor plug domain-containing protein</fullName>
    </recommendedName>
</protein>
<evidence type="ECO:0000313" key="6">
    <source>
        <dbReference type="EMBL" id="AXY75508.1"/>
    </source>
</evidence>
<evidence type="ECO:0000256" key="2">
    <source>
        <dbReference type="ARBA" id="ARBA00023136"/>
    </source>
</evidence>
<evidence type="ECO:0000313" key="7">
    <source>
        <dbReference type="Proteomes" id="UP000263900"/>
    </source>
</evidence>
<dbReference type="SUPFAM" id="SSF56935">
    <property type="entry name" value="Porins"/>
    <property type="match status" value="1"/>
</dbReference>
<evidence type="ECO:0000259" key="5">
    <source>
        <dbReference type="Pfam" id="PF07715"/>
    </source>
</evidence>
<name>A0A3B7MMZ4_9BACT</name>